<comment type="caution">
    <text evidence="10">The sequence shown here is derived from an EMBL/GenBank/DDBJ whole genome shotgun (WGS) entry which is preliminary data.</text>
</comment>
<dbReference type="Proteomes" id="UP000601990">
    <property type="component" value="Unassembled WGS sequence"/>
</dbReference>
<comment type="similarity">
    <text evidence="7 8">Belongs to the PINc/VapC protein family.</text>
</comment>
<evidence type="ECO:0000256" key="7">
    <source>
        <dbReference type="ARBA" id="ARBA00038093"/>
    </source>
</evidence>
<protein>
    <recommendedName>
        <fullName evidence="8">Ribonuclease VapC</fullName>
        <shortName evidence="8">RNase VapC</shortName>
        <ecNumber evidence="8">3.1.-.-</ecNumber>
    </recommendedName>
    <alternativeName>
        <fullName evidence="8">Toxin VapC</fullName>
    </alternativeName>
</protein>
<dbReference type="Gene3D" id="3.40.50.1010">
    <property type="entry name" value="5'-nuclease"/>
    <property type="match status" value="1"/>
</dbReference>
<keyword evidence="8" id="KW-0800">Toxin</keyword>
<dbReference type="EC" id="3.1.-.-" evidence="8"/>
<evidence type="ECO:0000256" key="6">
    <source>
        <dbReference type="ARBA" id="ARBA00022842"/>
    </source>
</evidence>
<feature type="binding site" evidence="8">
    <location>
        <position position="6"/>
    </location>
    <ligand>
        <name>Mg(2+)</name>
        <dbReference type="ChEBI" id="CHEBI:18420"/>
    </ligand>
</feature>
<evidence type="ECO:0000313" key="11">
    <source>
        <dbReference type="Proteomes" id="UP000601990"/>
    </source>
</evidence>
<dbReference type="InterPro" id="IPR029060">
    <property type="entry name" value="PIN-like_dom_sf"/>
</dbReference>
<dbReference type="SUPFAM" id="SSF88723">
    <property type="entry name" value="PIN domain-like"/>
    <property type="match status" value="1"/>
</dbReference>
<dbReference type="InterPro" id="IPR050556">
    <property type="entry name" value="Type_II_TA_system_RNase"/>
</dbReference>
<dbReference type="CDD" id="cd09881">
    <property type="entry name" value="PIN_VapC4-5_FitB-like"/>
    <property type="match status" value="1"/>
</dbReference>
<evidence type="ECO:0000313" key="10">
    <source>
        <dbReference type="EMBL" id="NMF92446.1"/>
    </source>
</evidence>
<sequence length="146" mass="16461">MRYMLDTNICIYLINHRPAHVRARFDAHPIGDIGVSVITAAELAYGVTKSASTRNRAALETFLLPLEVAPFDDKAIWRYAELRTQRMRRGTPIGALDTQIAAHALALDCTLVTNNTREFERVDGLRLENWADQRLMESPASYFTAP</sequence>
<dbReference type="PANTHER" id="PTHR33653">
    <property type="entry name" value="RIBONUCLEASE VAPC2"/>
    <property type="match status" value="1"/>
</dbReference>
<comment type="cofactor">
    <cofactor evidence="1 8">
        <name>Mg(2+)</name>
        <dbReference type="ChEBI" id="CHEBI:18420"/>
    </cofactor>
</comment>
<comment type="function">
    <text evidence="8">Toxic component of a toxin-antitoxin (TA) system. An RNase.</text>
</comment>
<evidence type="ECO:0000259" key="9">
    <source>
        <dbReference type="Pfam" id="PF01850"/>
    </source>
</evidence>
<evidence type="ECO:0000256" key="8">
    <source>
        <dbReference type="HAMAP-Rule" id="MF_00265"/>
    </source>
</evidence>
<dbReference type="EMBL" id="WTVH01000004">
    <property type="protein sequence ID" value="NMF92446.1"/>
    <property type="molecule type" value="Genomic_DNA"/>
</dbReference>
<feature type="domain" description="PIN" evidence="9">
    <location>
        <begin position="3"/>
        <end position="124"/>
    </location>
</feature>
<evidence type="ECO:0000256" key="2">
    <source>
        <dbReference type="ARBA" id="ARBA00022649"/>
    </source>
</evidence>
<keyword evidence="11" id="KW-1185">Reference proteome</keyword>
<evidence type="ECO:0000256" key="1">
    <source>
        <dbReference type="ARBA" id="ARBA00001946"/>
    </source>
</evidence>
<feature type="binding site" evidence="8">
    <location>
        <position position="97"/>
    </location>
    <ligand>
        <name>Mg(2+)</name>
        <dbReference type="ChEBI" id="CHEBI:18420"/>
    </ligand>
</feature>
<keyword evidence="5 8" id="KW-0378">Hydrolase</keyword>
<evidence type="ECO:0000256" key="5">
    <source>
        <dbReference type="ARBA" id="ARBA00022801"/>
    </source>
</evidence>
<keyword evidence="3 8" id="KW-0540">Nuclease</keyword>
<dbReference type="InterPro" id="IPR022907">
    <property type="entry name" value="VapC_family"/>
</dbReference>
<dbReference type="PANTHER" id="PTHR33653:SF1">
    <property type="entry name" value="RIBONUCLEASE VAPC2"/>
    <property type="match status" value="1"/>
</dbReference>
<reference evidence="10" key="1">
    <citation type="submission" date="2019-12" db="EMBL/GenBank/DDBJ databases">
        <title>Comparative genomics gives insights into the taxonomy of the Azoarcus-Aromatoleum group and reveals separate origins of nif in the plant-associated Azoarcus and non-plant-associated Aromatoleum sub-groups.</title>
        <authorList>
            <person name="Lafos M."/>
            <person name="Maluk M."/>
            <person name="Batista M."/>
            <person name="Junghare M."/>
            <person name="Carmona M."/>
            <person name="Faoro H."/>
            <person name="Cruz L.M."/>
            <person name="Battistoni F."/>
            <person name="De Souza E."/>
            <person name="Pedrosa F."/>
            <person name="Chen W.-M."/>
            <person name="Poole P.S."/>
            <person name="Dixon R.A."/>
            <person name="James E.K."/>
        </authorList>
    </citation>
    <scope>NUCLEOTIDE SEQUENCE</scope>
    <source>
        <strain evidence="10">U120</strain>
    </source>
</reference>
<dbReference type="Pfam" id="PF01850">
    <property type="entry name" value="PIN"/>
    <property type="match status" value="1"/>
</dbReference>
<organism evidence="10 11">
    <name type="scientific">Aromatoleum buckelii</name>
    <dbReference type="NCBI Taxonomy" id="200254"/>
    <lineage>
        <taxon>Bacteria</taxon>
        <taxon>Pseudomonadati</taxon>
        <taxon>Pseudomonadota</taxon>
        <taxon>Betaproteobacteria</taxon>
        <taxon>Rhodocyclales</taxon>
        <taxon>Rhodocyclaceae</taxon>
        <taxon>Aromatoleum</taxon>
    </lineage>
</organism>
<accession>A0ABX1N097</accession>
<gene>
    <name evidence="8" type="primary">vapC</name>
    <name evidence="10" type="ORF">GO608_03780</name>
</gene>
<evidence type="ECO:0000256" key="3">
    <source>
        <dbReference type="ARBA" id="ARBA00022722"/>
    </source>
</evidence>
<keyword evidence="6 8" id="KW-0460">Magnesium</keyword>
<name>A0ABX1N097_9RHOO</name>
<keyword evidence="2 8" id="KW-1277">Toxin-antitoxin system</keyword>
<proteinExistence type="inferred from homology"/>
<keyword evidence="4 8" id="KW-0479">Metal-binding</keyword>
<dbReference type="InterPro" id="IPR002716">
    <property type="entry name" value="PIN_dom"/>
</dbReference>
<dbReference type="HAMAP" id="MF_00265">
    <property type="entry name" value="VapC_Nob1"/>
    <property type="match status" value="1"/>
</dbReference>
<evidence type="ECO:0000256" key="4">
    <source>
        <dbReference type="ARBA" id="ARBA00022723"/>
    </source>
</evidence>